<evidence type="ECO:0000313" key="2">
    <source>
        <dbReference type="EMBL" id="JAT43836.1"/>
    </source>
</evidence>
<keyword evidence="1" id="KW-0812">Transmembrane</keyword>
<keyword evidence="1" id="KW-1133">Transmembrane helix</keyword>
<proteinExistence type="predicted"/>
<accession>A0A1D1XN85</accession>
<feature type="transmembrane region" description="Helical" evidence="1">
    <location>
        <begin position="106"/>
        <end position="127"/>
    </location>
</feature>
<keyword evidence="1" id="KW-0472">Membrane</keyword>
<feature type="non-terminal residue" evidence="2">
    <location>
        <position position="1"/>
    </location>
</feature>
<evidence type="ECO:0000256" key="1">
    <source>
        <dbReference type="SAM" id="Phobius"/>
    </source>
</evidence>
<reference evidence="2" key="1">
    <citation type="submission" date="2015-07" db="EMBL/GenBank/DDBJ databases">
        <title>Transcriptome Assembly of Anthurium amnicola.</title>
        <authorList>
            <person name="Suzuki J."/>
        </authorList>
    </citation>
    <scope>NUCLEOTIDE SEQUENCE</scope>
</reference>
<dbReference type="EMBL" id="GDJX01024100">
    <property type="protein sequence ID" value="JAT43836.1"/>
    <property type="molecule type" value="Transcribed_RNA"/>
</dbReference>
<organism evidence="2">
    <name type="scientific">Anthurium amnicola</name>
    <dbReference type="NCBI Taxonomy" id="1678845"/>
    <lineage>
        <taxon>Eukaryota</taxon>
        <taxon>Viridiplantae</taxon>
        <taxon>Streptophyta</taxon>
        <taxon>Embryophyta</taxon>
        <taxon>Tracheophyta</taxon>
        <taxon>Spermatophyta</taxon>
        <taxon>Magnoliopsida</taxon>
        <taxon>Liliopsida</taxon>
        <taxon>Araceae</taxon>
        <taxon>Pothoideae</taxon>
        <taxon>Potheae</taxon>
        <taxon>Anthurium</taxon>
    </lineage>
</organism>
<name>A0A1D1XN85_9ARAE</name>
<gene>
    <name evidence="2" type="primary">Icam5_0</name>
    <name evidence="2" type="ORF">g.129265</name>
</gene>
<sequence length="160" mass="18133">HGACDRVASKREESSVVRIPISVGLRAPVKTKDGFFLDPETPLLDGAGVGGCYAVLGSLGRLRRRRCHLQQLRWRCRDLHNLRRRRHQLLCLRRCRRKLLRLRHKFVTSTSSAVRSIVPFIAIYLPIGPDPHLGFGVPPDLHLSLSGFRLCIDSLRDKIA</sequence>
<protein>
    <submittedName>
        <fullName evidence="2">Intercellular adhesion molecule 5</fullName>
    </submittedName>
</protein>
<dbReference type="AlphaFoldDB" id="A0A1D1XN85"/>